<keyword evidence="1" id="KW-0472">Membrane</keyword>
<dbReference type="Pfam" id="PF03703">
    <property type="entry name" value="bPH_2"/>
    <property type="match status" value="1"/>
</dbReference>
<dbReference type="PANTHER" id="PTHR37938:SF1">
    <property type="entry name" value="BLL0215 PROTEIN"/>
    <property type="match status" value="1"/>
</dbReference>
<name>A0A2G9YQ41_9BACT</name>
<reference evidence="3 4" key="1">
    <citation type="submission" date="2017-09" db="EMBL/GenBank/DDBJ databases">
        <title>Depth-based differentiation of microbial function through sediment-hosted aquifers and enrichment of novel symbionts in the deep terrestrial subsurface.</title>
        <authorList>
            <person name="Probst A.J."/>
            <person name="Ladd B."/>
            <person name="Jarett J.K."/>
            <person name="Geller-Mcgrath D.E."/>
            <person name="Sieber C.M."/>
            <person name="Emerson J.B."/>
            <person name="Anantharaman K."/>
            <person name="Thomas B.C."/>
            <person name="Malmstrom R."/>
            <person name="Stieglmeier M."/>
            <person name="Klingl A."/>
            <person name="Woyke T."/>
            <person name="Ryan C.M."/>
            <person name="Banfield J.F."/>
        </authorList>
    </citation>
    <scope>NUCLEOTIDE SEQUENCE [LARGE SCALE GENOMIC DNA]</scope>
    <source>
        <strain evidence="3">CG23_combo_of_CG06-09_8_20_14_all_40_13</strain>
    </source>
</reference>
<dbReference type="AlphaFoldDB" id="A0A2G9YQ41"/>
<feature type="transmembrane region" description="Helical" evidence="1">
    <location>
        <begin position="61"/>
        <end position="81"/>
    </location>
</feature>
<comment type="caution">
    <text evidence="3">The sequence shown here is derived from an EMBL/GenBank/DDBJ whole genome shotgun (WGS) entry which is preliminary data.</text>
</comment>
<dbReference type="PANTHER" id="PTHR37938">
    <property type="entry name" value="BLL0215 PROTEIN"/>
    <property type="match status" value="1"/>
</dbReference>
<dbReference type="Proteomes" id="UP000231567">
    <property type="component" value="Unassembled WGS sequence"/>
</dbReference>
<evidence type="ECO:0000313" key="4">
    <source>
        <dbReference type="Proteomes" id="UP000231567"/>
    </source>
</evidence>
<organism evidence="3 4">
    <name type="scientific">Candidatus Nealsonbacteria bacterium CG23_combo_of_CG06-09_8_20_14_all_40_13</name>
    <dbReference type="NCBI Taxonomy" id="1974724"/>
    <lineage>
        <taxon>Bacteria</taxon>
        <taxon>Candidatus Nealsoniibacteriota</taxon>
    </lineage>
</organism>
<evidence type="ECO:0000256" key="1">
    <source>
        <dbReference type="SAM" id="Phobius"/>
    </source>
</evidence>
<gene>
    <name evidence="3" type="ORF">COX39_03510</name>
</gene>
<feature type="domain" description="YdbS-like PH" evidence="2">
    <location>
        <begin position="83"/>
        <end position="156"/>
    </location>
</feature>
<evidence type="ECO:0000259" key="2">
    <source>
        <dbReference type="Pfam" id="PF03703"/>
    </source>
</evidence>
<keyword evidence="1" id="KW-0812">Transmembrane</keyword>
<dbReference type="EMBL" id="PCRM01000045">
    <property type="protein sequence ID" value="PIP21335.1"/>
    <property type="molecule type" value="Genomic_DNA"/>
</dbReference>
<feature type="transmembrane region" description="Helical" evidence="1">
    <location>
        <begin position="37"/>
        <end position="55"/>
    </location>
</feature>
<proteinExistence type="predicted"/>
<sequence length="184" mass="21364">MNPREKFLSENMTFEGQKEGENIIFVLHQHPWTLAKLAFEMLALAVLVATIFMFFGLSWVFFYVFAPSFLIGGYFVLRGYFTWQNNVYILTNLRILAVAQKGFFHRKVSEVFLEKIADITYEIKGFWQTMLNFGNVLIKTSGQEAAFEILKVDNPFSTSQKITQIVEERAKSQNSPKKERPKII</sequence>
<dbReference type="InterPro" id="IPR005182">
    <property type="entry name" value="YdbS-like_PH"/>
</dbReference>
<evidence type="ECO:0000313" key="3">
    <source>
        <dbReference type="EMBL" id="PIP21335.1"/>
    </source>
</evidence>
<protein>
    <recommendedName>
        <fullName evidence="2">YdbS-like PH domain-containing protein</fullName>
    </recommendedName>
</protein>
<keyword evidence="1" id="KW-1133">Transmembrane helix</keyword>
<accession>A0A2G9YQ41</accession>